<comment type="function">
    <text evidence="4">Catalyzes the NADPH-dependent reduction of ketopantoate into pantoic acid.</text>
</comment>
<dbReference type="SUPFAM" id="SSF51735">
    <property type="entry name" value="NAD(P)-binding Rossmann-fold domains"/>
    <property type="match status" value="1"/>
</dbReference>
<organism evidence="7 8">
    <name type="scientific">Corynebacterium gerontici</name>
    <dbReference type="NCBI Taxonomy" id="2079234"/>
    <lineage>
        <taxon>Bacteria</taxon>
        <taxon>Bacillati</taxon>
        <taxon>Actinomycetota</taxon>
        <taxon>Actinomycetes</taxon>
        <taxon>Mycobacteriales</taxon>
        <taxon>Corynebacteriaceae</taxon>
        <taxon>Corynebacterium</taxon>
    </lineage>
</organism>
<dbReference type="GO" id="GO:0005737">
    <property type="term" value="C:cytoplasm"/>
    <property type="evidence" value="ECO:0007669"/>
    <property type="project" value="TreeGrafter"/>
</dbReference>
<dbReference type="PANTHER" id="PTHR21708">
    <property type="entry name" value="PROBABLE 2-DEHYDROPANTOATE 2-REDUCTASE"/>
    <property type="match status" value="1"/>
</dbReference>
<keyword evidence="2 4" id="KW-0521">NADP</keyword>
<dbReference type="AlphaFoldDB" id="A0A3G6IXI5"/>
<evidence type="ECO:0000256" key="2">
    <source>
        <dbReference type="ARBA" id="ARBA00022857"/>
    </source>
</evidence>
<dbReference type="Pfam" id="PF02558">
    <property type="entry name" value="ApbA"/>
    <property type="match status" value="1"/>
</dbReference>
<comment type="pathway">
    <text evidence="4">Cofactor biosynthesis; (R)-pantothenate biosynthesis; (R)-pantoate from 3-methyl-2-oxobutanoate: step 2/2.</text>
</comment>
<comment type="catalytic activity">
    <reaction evidence="4">
        <text>(R)-pantoate + NADP(+) = 2-dehydropantoate + NADPH + H(+)</text>
        <dbReference type="Rhea" id="RHEA:16233"/>
        <dbReference type="ChEBI" id="CHEBI:11561"/>
        <dbReference type="ChEBI" id="CHEBI:15378"/>
        <dbReference type="ChEBI" id="CHEBI:15980"/>
        <dbReference type="ChEBI" id="CHEBI:57783"/>
        <dbReference type="ChEBI" id="CHEBI:58349"/>
        <dbReference type="EC" id="1.1.1.169"/>
    </reaction>
</comment>
<evidence type="ECO:0000259" key="5">
    <source>
        <dbReference type="Pfam" id="PF02558"/>
    </source>
</evidence>
<gene>
    <name evidence="7" type="primary">panE</name>
    <name evidence="7" type="ORF">CGERO_00320</name>
</gene>
<dbReference type="FunFam" id="1.10.1040.10:FF:000017">
    <property type="entry name" value="2-dehydropantoate 2-reductase"/>
    <property type="match status" value="1"/>
</dbReference>
<comment type="similarity">
    <text evidence="1 4">Belongs to the ketopantoate reductase family.</text>
</comment>
<dbReference type="InterPro" id="IPR013752">
    <property type="entry name" value="KPA_reductase"/>
</dbReference>
<evidence type="ECO:0000256" key="4">
    <source>
        <dbReference type="RuleBase" id="RU362068"/>
    </source>
</evidence>
<dbReference type="InterPro" id="IPR008927">
    <property type="entry name" value="6-PGluconate_DH-like_C_sf"/>
</dbReference>
<dbReference type="SUPFAM" id="SSF48179">
    <property type="entry name" value="6-phosphogluconate dehydrogenase C-terminal domain-like"/>
    <property type="match status" value="1"/>
</dbReference>
<dbReference type="RefSeq" id="WP_164470197.1">
    <property type="nucleotide sequence ID" value="NZ_CP033897.1"/>
</dbReference>
<evidence type="ECO:0000313" key="7">
    <source>
        <dbReference type="EMBL" id="AZA10402.1"/>
    </source>
</evidence>
<dbReference type="InterPro" id="IPR013332">
    <property type="entry name" value="KPR_N"/>
</dbReference>
<protein>
    <recommendedName>
        <fullName evidence="4">2-dehydropantoate 2-reductase</fullName>
        <ecNumber evidence="4">1.1.1.169</ecNumber>
    </recommendedName>
    <alternativeName>
        <fullName evidence="4">Ketopantoate reductase</fullName>
    </alternativeName>
</protein>
<dbReference type="PANTHER" id="PTHR21708:SF26">
    <property type="entry name" value="2-DEHYDROPANTOATE 2-REDUCTASE"/>
    <property type="match status" value="1"/>
</dbReference>
<dbReference type="InterPro" id="IPR051402">
    <property type="entry name" value="KPR-Related"/>
</dbReference>
<dbReference type="GO" id="GO:0008677">
    <property type="term" value="F:2-dehydropantoate 2-reductase activity"/>
    <property type="evidence" value="ECO:0007669"/>
    <property type="project" value="UniProtKB-EC"/>
</dbReference>
<dbReference type="Gene3D" id="3.40.50.720">
    <property type="entry name" value="NAD(P)-binding Rossmann-like Domain"/>
    <property type="match status" value="1"/>
</dbReference>
<dbReference type="GO" id="GO:0015940">
    <property type="term" value="P:pantothenate biosynthetic process"/>
    <property type="evidence" value="ECO:0007669"/>
    <property type="project" value="UniProtKB-UniPathway"/>
</dbReference>
<dbReference type="Proteomes" id="UP000271587">
    <property type="component" value="Chromosome"/>
</dbReference>
<keyword evidence="3 4" id="KW-0560">Oxidoreductase</keyword>
<dbReference type="EC" id="1.1.1.169" evidence="4"/>
<name>A0A3G6IXI5_9CORY</name>
<dbReference type="InterPro" id="IPR003710">
    <property type="entry name" value="ApbA"/>
</dbReference>
<evidence type="ECO:0000313" key="8">
    <source>
        <dbReference type="Proteomes" id="UP000271587"/>
    </source>
</evidence>
<feature type="domain" description="Ketopantoate reductase N-terminal" evidence="5">
    <location>
        <begin position="3"/>
        <end position="142"/>
    </location>
</feature>
<sequence>MRILVYGAGAMGVYFALRLQQAGHELTLKARPNTPATLRLSTPSGQTSAEVRVLDELESEDFDLALVCTKAWQVPQAATEIGRHCPNTPIVTMQNGVTAPEHAHRAASNQIIAATCVVILERTAPSTVSLLGNDAQLTIGEFTPGNITIVLNAFASTPITVHTTTDIRRALWKKLSLIGPYGGIGAITGLSVGETRAHPSTRGLVLTLMEELRQVANAQGIELCDADVNDSKRLYLEVLDPNTTASMQRDLAEGKPSELDDQLGAVARMAKQSGVDTPVLNVVVGALEAREAIARG</sequence>
<dbReference type="InterPro" id="IPR036291">
    <property type="entry name" value="NAD(P)-bd_dom_sf"/>
</dbReference>
<evidence type="ECO:0000256" key="3">
    <source>
        <dbReference type="ARBA" id="ARBA00023002"/>
    </source>
</evidence>
<dbReference type="UniPathway" id="UPA00028">
    <property type="reaction ID" value="UER00004"/>
</dbReference>
<reference evidence="7 8" key="1">
    <citation type="submission" date="2018-11" db="EMBL/GenBank/DDBJ databases">
        <authorList>
            <person name="Kleinhagauer T."/>
            <person name="Glaeser S.P."/>
            <person name="Spergser J."/>
            <person name="Ruckert C."/>
            <person name="Kaempfer P."/>
            <person name="Busse H.-J."/>
        </authorList>
    </citation>
    <scope>NUCLEOTIDE SEQUENCE [LARGE SCALE GENOMIC DNA]</scope>
    <source>
        <strain evidence="7 8">W8</strain>
    </source>
</reference>
<accession>A0A3G6IXI5</accession>
<dbReference type="KEGG" id="cgk:CGERO_00320"/>
<keyword evidence="4" id="KW-0566">Pantothenate biosynthesis</keyword>
<dbReference type="NCBIfam" id="TIGR00745">
    <property type="entry name" value="apbA_panE"/>
    <property type="match status" value="1"/>
</dbReference>
<dbReference type="Pfam" id="PF08546">
    <property type="entry name" value="ApbA_C"/>
    <property type="match status" value="1"/>
</dbReference>
<dbReference type="EMBL" id="CP033897">
    <property type="protein sequence ID" value="AZA10402.1"/>
    <property type="molecule type" value="Genomic_DNA"/>
</dbReference>
<evidence type="ECO:0000256" key="1">
    <source>
        <dbReference type="ARBA" id="ARBA00007870"/>
    </source>
</evidence>
<dbReference type="Gene3D" id="1.10.1040.10">
    <property type="entry name" value="N-(1-d-carboxylethyl)-l-norvaline Dehydrogenase, domain 2"/>
    <property type="match status" value="1"/>
</dbReference>
<dbReference type="InterPro" id="IPR013328">
    <property type="entry name" value="6PGD_dom2"/>
</dbReference>
<keyword evidence="8" id="KW-1185">Reference proteome</keyword>
<proteinExistence type="inferred from homology"/>
<feature type="domain" description="Ketopantoate reductase C-terminal" evidence="6">
    <location>
        <begin position="166"/>
        <end position="290"/>
    </location>
</feature>
<evidence type="ECO:0000259" key="6">
    <source>
        <dbReference type="Pfam" id="PF08546"/>
    </source>
</evidence>